<name>A0A291B7F0_9GAMM</name>
<evidence type="ECO:0000313" key="2">
    <source>
        <dbReference type="Proteomes" id="UP000218160"/>
    </source>
</evidence>
<reference evidence="2" key="1">
    <citation type="submission" date="2017-04" db="EMBL/GenBank/DDBJ databases">
        <title>Genome evolution of the luminous symbionts of deep sea anglerfish.</title>
        <authorList>
            <person name="Hendry T.A."/>
        </authorList>
    </citation>
    <scope>NUCLEOTIDE SEQUENCE [LARGE SCALE GENOMIC DNA]</scope>
</reference>
<dbReference type="RefSeq" id="WP_096618790.1">
    <property type="nucleotide sequence ID" value="NZ_CP020660.1"/>
</dbReference>
<sequence length="88" mass="10322">MMLLNFYSKKLKLFNLSSIISDNKSWRHTITWFPKRSNSLLQKVANIQKQDKIKERTEQQEVNDIFELLSEDGSEASSKKNGLLDIYV</sequence>
<accession>A0A291B7F0</accession>
<protein>
    <submittedName>
        <fullName evidence="1">Uncharacterized protein</fullName>
    </submittedName>
</protein>
<organism evidence="1 2">
    <name type="scientific">Candidatus Enterovibrio altilux</name>
    <dbReference type="NCBI Taxonomy" id="1927128"/>
    <lineage>
        <taxon>Bacteria</taxon>
        <taxon>Pseudomonadati</taxon>
        <taxon>Pseudomonadota</taxon>
        <taxon>Gammaproteobacteria</taxon>
        <taxon>Vibrionales</taxon>
        <taxon>Vibrionaceae</taxon>
        <taxon>Enterovibrio</taxon>
    </lineage>
</organism>
<gene>
    <name evidence="1" type="ORF">BTN50_0394</name>
</gene>
<proteinExistence type="predicted"/>
<keyword evidence="2" id="KW-1185">Reference proteome</keyword>
<dbReference type="AlphaFoldDB" id="A0A291B7F0"/>
<dbReference type="EMBL" id="CP020660">
    <property type="protein sequence ID" value="ATF08925.1"/>
    <property type="molecule type" value="Genomic_DNA"/>
</dbReference>
<dbReference type="KEGG" id="elux:BTN50_0394"/>
<evidence type="ECO:0000313" key="1">
    <source>
        <dbReference type="EMBL" id="ATF08925.1"/>
    </source>
</evidence>
<dbReference type="Proteomes" id="UP000218160">
    <property type="component" value="Chromosome 1"/>
</dbReference>